<dbReference type="AlphaFoldDB" id="D1FQ34"/>
<organism evidence="2">
    <name type="scientific">Simulium nigrimanum</name>
    <name type="common">Black fly</name>
    <dbReference type="NCBI Taxonomy" id="683695"/>
    <lineage>
        <taxon>Eukaryota</taxon>
        <taxon>Metazoa</taxon>
        <taxon>Ecdysozoa</taxon>
        <taxon>Arthropoda</taxon>
        <taxon>Hexapoda</taxon>
        <taxon>Insecta</taxon>
        <taxon>Pterygota</taxon>
        <taxon>Neoptera</taxon>
        <taxon>Endopterygota</taxon>
        <taxon>Diptera</taxon>
        <taxon>Nematocera</taxon>
        <taxon>Chironomoidea</taxon>
        <taxon>Simuliidae</taxon>
        <taxon>Simulium</taxon>
    </lineage>
</organism>
<protein>
    <submittedName>
        <fullName evidence="2">Hypothetical secreted protein</fullName>
    </submittedName>
</protein>
<accession>D1FQ34</accession>
<keyword evidence="1" id="KW-0732">Signal</keyword>
<evidence type="ECO:0000313" key="2">
    <source>
        <dbReference type="EMBL" id="ACZ28289.1"/>
    </source>
</evidence>
<reference evidence="2" key="1">
    <citation type="submission" date="2009-10" db="EMBL/GenBank/DDBJ databases">
        <title>An Insight into the Sialotranscriptome of Simulium nigrimanum, a Black Fly Associated with Fogo Selvagem in South America.</title>
        <authorList>
            <person name="Ribeiro J.M.C."/>
            <person name="Valenzuela J.G."/>
            <person name="Pham V.M."/>
            <person name="Kleeman L."/>
            <person name="Barbian K.D."/>
            <person name="Favreau A.J."/>
            <person name="Eaton D.P."/>
            <person name="Aoki V."/>
            <person name="Hans-Filho G."/>
            <person name="Rivitti E.A."/>
            <person name="Diaz L.A."/>
        </authorList>
    </citation>
    <scope>NUCLEOTIDE SEQUENCE</scope>
    <source>
        <tissue evidence="2">Salivary glands</tissue>
    </source>
</reference>
<sequence length="170" mass="19870">MSKVMLLQPTCLWLVFLAAQILGTGYAKHYIDEPLATDCITKEVLWGINYHHDVSVSHRRLLEYDSMTCNNYKPQYEKNYNELLKKGYKDMINSCVNKNKVEEIRKNIIDCVDKKIKIQTDRLNEIKMLITECKPPKTKVDLAELKAKDGKVLNQPINRRSSSARRRSYF</sequence>
<name>D1FQ34_SIMNI</name>
<proteinExistence type="evidence at transcript level"/>
<dbReference type="EMBL" id="EZ419934">
    <property type="protein sequence ID" value="ACZ28289.1"/>
    <property type="molecule type" value="mRNA"/>
</dbReference>
<feature type="chain" id="PRO_5003022440" evidence="1">
    <location>
        <begin position="28"/>
        <end position="170"/>
    </location>
</feature>
<feature type="signal peptide" evidence="1">
    <location>
        <begin position="1"/>
        <end position="27"/>
    </location>
</feature>
<evidence type="ECO:0000256" key="1">
    <source>
        <dbReference type="SAM" id="SignalP"/>
    </source>
</evidence>